<dbReference type="Proteomes" id="UP000066624">
    <property type="component" value="Chromosome"/>
</dbReference>
<gene>
    <name evidence="1" type="ORF">WM2015_805</name>
</gene>
<sequence>MQRVCLLSILSFLLAGAAPALARENVMLVLDASGSMWGQIDGLSKVEIAREAVDELLDDWPAAHHLGLVAYGHNRRGDCGDIEVLLPPGPLDTDAFRARVRGLNARGMTPLSAAVIRAAEALRSSEQKATVILISDGEETCDLDPCQVGERLEAEGIDFTAHVIGFDISDPALQAPLRCLAERTGGRYVNAADAAELSGSLTTLAQVATEAPLPAASASLEAAPEVTAATPLRVRYAGPADAGDFIAIVDAEGRELVWGFVEAGQGEGDIELRAPAEPGSVRIRYTSPRRAEPVLAERALMVLAAEASIEAPDRVPMGSPVTVRSRGPFEGGEHWIGIAALGAPTLEHLSYRYIHSEVFETTLQAPTTPGEYEIRYVLAGASTPLLVRPLQVTEAEQSLVGPDAASVGSRIEVQAIGPKGGGHWIAFAPLESGDAAHLDYAYLEPGVDEYLLNTPDEPGEYELRYVLVEPMRVIARQRVRVEPASVRFQAPASVVANERFEFAVQGPNRPEHWVTIVPVGSGDDAYLEYRYMTLDGELALDAPETPGAYELRFVLADGRVLGRHGIEVVAP</sequence>
<accession>A0A0K0XU73</accession>
<dbReference type="Pfam" id="PF13519">
    <property type="entry name" value="VWA_2"/>
    <property type="match status" value="1"/>
</dbReference>
<dbReference type="OrthoDB" id="9783818at2"/>
<keyword evidence="2" id="KW-1185">Reference proteome</keyword>
<dbReference type="PATRIC" id="fig|1579979.3.peg.822"/>
<dbReference type="SUPFAM" id="SSF53300">
    <property type="entry name" value="vWA-like"/>
    <property type="match status" value="1"/>
</dbReference>
<proteinExistence type="predicted"/>
<dbReference type="InterPro" id="IPR002035">
    <property type="entry name" value="VWF_A"/>
</dbReference>
<dbReference type="EMBL" id="CP012154">
    <property type="protein sequence ID" value="AKS41186.1"/>
    <property type="molecule type" value="Genomic_DNA"/>
</dbReference>
<organism evidence="1 2">
    <name type="scientific">Wenzhouxiangella marina</name>
    <dbReference type="NCBI Taxonomy" id="1579979"/>
    <lineage>
        <taxon>Bacteria</taxon>
        <taxon>Pseudomonadati</taxon>
        <taxon>Pseudomonadota</taxon>
        <taxon>Gammaproteobacteria</taxon>
        <taxon>Chromatiales</taxon>
        <taxon>Wenzhouxiangellaceae</taxon>
        <taxon>Wenzhouxiangella</taxon>
    </lineage>
</organism>
<name>A0A0K0XU73_9GAMM</name>
<dbReference type="InterPro" id="IPR036465">
    <property type="entry name" value="vWFA_dom_sf"/>
</dbReference>
<dbReference type="STRING" id="1579979.WM2015_805"/>
<dbReference type="Gene3D" id="3.40.50.410">
    <property type="entry name" value="von Willebrand factor, type A domain"/>
    <property type="match status" value="1"/>
</dbReference>
<dbReference type="RefSeq" id="WP_049724841.1">
    <property type="nucleotide sequence ID" value="NZ_CP012154.1"/>
</dbReference>
<dbReference type="KEGG" id="wma:WM2015_805"/>
<reference evidence="2" key="1">
    <citation type="submission" date="2015-07" db="EMBL/GenBank/DDBJ databases">
        <authorList>
            <person name="Kim K.M."/>
        </authorList>
    </citation>
    <scope>NUCLEOTIDE SEQUENCE [LARGE SCALE GENOMIC DNA]</scope>
    <source>
        <strain evidence="2">KCTC 42284</strain>
    </source>
</reference>
<dbReference type="AlphaFoldDB" id="A0A0K0XU73"/>
<evidence type="ECO:0000313" key="2">
    <source>
        <dbReference type="Proteomes" id="UP000066624"/>
    </source>
</evidence>
<protein>
    <submittedName>
        <fullName evidence="1">Uncharacterized protein</fullName>
    </submittedName>
</protein>
<dbReference type="SMART" id="SM00327">
    <property type="entry name" value="VWA"/>
    <property type="match status" value="1"/>
</dbReference>
<dbReference type="PROSITE" id="PS50234">
    <property type="entry name" value="VWFA"/>
    <property type="match status" value="1"/>
</dbReference>
<evidence type="ECO:0000313" key="1">
    <source>
        <dbReference type="EMBL" id="AKS41186.1"/>
    </source>
</evidence>